<gene>
    <name evidence="2" type="ORF">A3196_09305</name>
</gene>
<proteinExistence type="predicted"/>
<evidence type="ECO:0000313" key="2">
    <source>
        <dbReference type="EMBL" id="ODB96939.1"/>
    </source>
</evidence>
<feature type="coiled-coil region" evidence="1">
    <location>
        <begin position="23"/>
        <end position="50"/>
    </location>
</feature>
<dbReference type="STRING" id="1818881.A3196_09305"/>
<dbReference type="EMBL" id="LVJZ01000003">
    <property type="protein sequence ID" value="ODB96939.1"/>
    <property type="molecule type" value="Genomic_DNA"/>
</dbReference>
<sequence length="236" mass="26877">MKYLESETFLGDSESAEDAVKSSKLLEVKLQEIRQQLEELDRDSASEQRLSLEIESCYILLDLDRNDEAWQIAKSVFDRALASEHWLAAVEACDVLYQAEKEDGAKALAHGIWLGVTFPIDPELSVAMLQHLIDETPDNSDGAAVAAATACYIVDLRAEGQTQEDLRFFTNQLMGQVARRHSQVEEQEIFDFWVERMELDDPAKFLPRLATVLDVIIDGEWWYDREALRRKIPAEA</sequence>
<dbReference type="AlphaFoldDB" id="A0A1E2UQF0"/>
<evidence type="ECO:0000256" key="1">
    <source>
        <dbReference type="SAM" id="Coils"/>
    </source>
</evidence>
<organism evidence="2 3">
    <name type="scientific">Candidatus Thiodiazotropha endoloripes</name>
    <dbReference type="NCBI Taxonomy" id="1818881"/>
    <lineage>
        <taxon>Bacteria</taxon>
        <taxon>Pseudomonadati</taxon>
        <taxon>Pseudomonadota</taxon>
        <taxon>Gammaproteobacteria</taxon>
        <taxon>Chromatiales</taxon>
        <taxon>Sedimenticolaceae</taxon>
        <taxon>Candidatus Thiodiazotropha</taxon>
    </lineage>
</organism>
<dbReference type="OrthoDB" id="9775668at2"/>
<reference evidence="2 3" key="1">
    <citation type="submission" date="2016-03" db="EMBL/GenBank/DDBJ databases">
        <title>Chemosynthetic sulphur-oxidizing symbionts of marine invertebrate animals are capable of nitrogen fixation.</title>
        <authorList>
            <person name="Petersen J.M."/>
            <person name="Kemper A."/>
            <person name="Gruber-Vodicka H."/>
            <person name="Cardini U."/>
            <person name="Geest Mvander."/>
            <person name="Kleiner M."/>
            <person name="Bulgheresi S."/>
            <person name="Fussmann M."/>
            <person name="Herbold C."/>
            <person name="Seah B.K.B."/>
            <person name="Antony C.Paul."/>
            <person name="Liu D."/>
            <person name="Belitz A."/>
            <person name="Weber M."/>
        </authorList>
    </citation>
    <scope>NUCLEOTIDE SEQUENCE [LARGE SCALE GENOMIC DNA]</scope>
    <source>
        <strain evidence="2">G_D</strain>
    </source>
</reference>
<comment type="caution">
    <text evidence="2">The sequence shown here is derived from an EMBL/GenBank/DDBJ whole genome shotgun (WGS) entry which is preliminary data.</text>
</comment>
<evidence type="ECO:0000313" key="3">
    <source>
        <dbReference type="Proteomes" id="UP000094849"/>
    </source>
</evidence>
<accession>A0A1E2UQF0</accession>
<protein>
    <submittedName>
        <fullName evidence="2">Uncharacterized protein</fullName>
    </submittedName>
</protein>
<name>A0A1E2UQF0_9GAMM</name>
<dbReference type="RefSeq" id="WP_069004669.1">
    <property type="nucleotide sequence ID" value="NZ_LVJW01000003.1"/>
</dbReference>
<keyword evidence="1" id="KW-0175">Coiled coil</keyword>
<keyword evidence="3" id="KW-1185">Reference proteome</keyword>
<dbReference type="Proteomes" id="UP000094849">
    <property type="component" value="Unassembled WGS sequence"/>
</dbReference>